<dbReference type="EMBL" id="QSTW01000003">
    <property type="protein sequence ID" value="RGM92538.1"/>
    <property type="molecule type" value="Genomic_DNA"/>
</dbReference>
<evidence type="ECO:0000259" key="1">
    <source>
        <dbReference type="Pfam" id="PF01844"/>
    </source>
</evidence>
<proteinExistence type="predicted"/>
<dbReference type="Gene3D" id="1.10.30.50">
    <property type="match status" value="1"/>
</dbReference>
<protein>
    <recommendedName>
        <fullName evidence="1">HNH domain-containing protein</fullName>
    </recommendedName>
</protein>
<evidence type="ECO:0000313" key="3">
    <source>
        <dbReference type="Proteomes" id="UP000260814"/>
    </source>
</evidence>
<evidence type="ECO:0000313" key="2">
    <source>
        <dbReference type="EMBL" id="RGM92538.1"/>
    </source>
</evidence>
<dbReference type="Proteomes" id="UP000260814">
    <property type="component" value="Unassembled WGS sequence"/>
</dbReference>
<sequence length="212" mass="25176">MIRERKSEKVPSSLLTTSQYDGEDVKAQLLEDQHEKCYICERKLGTDFEIEHLKSQENYSKLQQDWSNLFLACGYCNRKKSSSFDDNLCPLDTNIEDEIEQRIDFSRNKASFTTAINDAPHQNTVRMLHVFYNGKQKMRVIKEQRFFDEAKQKMNRFLEKVNTFLMEPTSANRALVADELSIEQEMLGFKYWVIRDNHLETEFKDEIVWNKH</sequence>
<dbReference type="GO" id="GO:0008270">
    <property type="term" value="F:zinc ion binding"/>
    <property type="evidence" value="ECO:0007669"/>
    <property type="project" value="InterPro"/>
</dbReference>
<reference evidence="2 3" key="1">
    <citation type="submission" date="2018-08" db="EMBL/GenBank/DDBJ databases">
        <title>A genome reference for cultivated species of the human gut microbiota.</title>
        <authorList>
            <person name="Zou Y."/>
            <person name="Xue W."/>
            <person name="Luo G."/>
        </authorList>
    </citation>
    <scope>NUCLEOTIDE SEQUENCE [LARGE SCALE GENOMIC DNA]</scope>
    <source>
        <strain evidence="2 3">OM06-2</strain>
    </source>
</reference>
<name>A0A3E4ZBX8_9BACT</name>
<organism evidence="2 3">
    <name type="scientific">Phocaeicola plebeius</name>
    <dbReference type="NCBI Taxonomy" id="310297"/>
    <lineage>
        <taxon>Bacteria</taxon>
        <taxon>Pseudomonadati</taxon>
        <taxon>Bacteroidota</taxon>
        <taxon>Bacteroidia</taxon>
        <taxon>Bacteroidales</taxon>
        <taxon>Bacteroidaceae</taxon>
        <taxon>Phocaeicola</taxon>
    </lineage>
</organism>
<dbReference type="InterPro" id="IPR002711">
    <property type="entry name" value="HNH"/>
</dbReference>
<dbReference type="CDD" id="cd00085">
    <property type="entry name" value="HNHc"/>
    <property type="match status" value="1"/>
</dbReference>
<dbReference type="InterPro" id="IPR003615">
    <property type="entry name" value="HNH_nuc"/>
</dbReference>
<comment type="caution">
    <text evidence="2">The sequence shown here is derived from an EMBL/GenBank/DDBJ whole genome shotgun (WGS) entry which is preliminary data.</text>
</comment>
<accession>A0A3E4ZBX8</accession>
<dbReference type="Pfam" id="PF01844">
    <property type="entry name" value="HNH"/>
    <property type="match status" value="1"/>
</dbReference>
<dbReference type="GO" id="GO:0004519">
    <property type="term" value="F:endonuclease activity"/>
    <property type="evidence" value="ECO:0007669"/>
    <property type="project" value="InterPro"/>
</dbReference>
<dbReference type="GO" id="GO:0003676">
    <property type="term" value="F:nucleic acid binding"/>
    <property type="evidence" value="ECO:0007669"/>
    <property type="project" value="InterPro"/>
</dbReference>
<feature type="domain" description="HNH" evidence="1">
    <location>
        <begin position="37"/>
        <end position="82"/>
    </location>
</feature>
<dbReference type="AlphaFoldDB" id="A0A3E4ZBX8"/>
<dbReference type="RefSeq" id="WP_117700861.1">
    <property type="nucleotide sequence ID" value="NZ_QSTW01000003.1"/>
</dbReference>
<gene>
    <name evidence="2" type="ORF">DXB87_03825</name>
</gene>